<name>A0ABP9YIK4_9FUNG</name>
<sequence length="151" mass="16762">MDDPDRLVHLRWTNTTSNEKGKSWPDVVVSETPRLVFGGSAAYGEARTQQGSRSKLLCLDTLRLAISTKKIKTVTFPSRTDNFAEELIGVANGLLDLVDLCKTIKKQVCRGKKRKPIDCGIVNSGRLIVTLDLMRILITRSNAISLICYVL</sequence>
<accession>A0ABP9YIK4</accession>
<organism evidence="1 2">
    <name type="scientific">Mucor flavus</name>
    <dbReference type="NCBI Taxonomy" id="439312"/>
    <lineage>
        <taxon>Eukaryota</taxon>
        <taxon>Fungi</taxon>
        <taxon>Fungi incertae sedis</taxon>
        <taxon>Mucoromycota</taxon>
        <taxon>Mucoromycotina</taxon>
        <taxon>Mucoromycetes</taxon>
        <taxon>Mucorales</taxon>
        <taxon>Mucorineae</taxon>
        <taxon>Mucoraceae</taxon>
        <taxon>Mucor</taxon>
    </lineage>
</organism>
<comment type="caution">
    <text evidence="1">The sequence shown here is derived from an EMBL/GenBank/DDBJ whole genome shotgun (WGS) entry which is preliminary data.</text>
</comment>
<gene>
    <name evidence="1" type="ORF">MFLAVUS_000039</name>
</gene>
<evidence type="ECO:0000313" key="1">
    <source>
        <dbReference type="EMBL" id="GAA5806691.1"/>
    </source>
</evidence>
<protein>
    <submittedName>
        <fullName evidence="1">Uncharacterized protein</fullName>
    </submittedName>
</protein>
<evidence type="ECO:0000313" key="2">
    <source>
        <dbReference type="Proteomes" id="UP001473302"/>
    </source>
</evidence>
<proteinExistence type="predicted"/>
<dbReference type="Proteomes" id="UP001473302">
    <property type="component" value="Unassembled WGS sequence"/>
</dbReference>
<keyword evidence="2" id="KW-1185">Reference proteome</keyword>
<dbReference type="EMBL" id="BAABUK010000002">
    <property type="protein sequence ID" value="GAA5806691.1"/>
    <property type="molecule type" value="Genomic_DNA"/>
</dbReference>
<reference evidence="1 2" key="1">
    <citation type="submission" date="2024-04" db="EMBL/GenBank/DDBJ databases">
        <title>genome sequences of Mucor flavus KT1a and Helicostylum pulchrum KT1b strains isolated from the surface of a dry-aged beef.</title>
        <authorList>
            <person name="Toyotome T."/>
            <person name="Hosono M."/>
            <person name="Torimaru M."/>
            <person name="Fukuda K."/>
            <person name="Mikami N."/>
        </authorList>
    </citation>
    <scope>NUCLEOTIDE SEQUENCE [LARGE SCALE GENOMIC DNA]</scope>
    <source>
        <strain evidence="1 2">KT1a</strain>
    </source>
</reference>